<keyword evidence="3" id="KW-1185">Reference proteome</keyword>
<feature type="region of interest" description="Disordered" evidence="1">
    <location>
        <begin position="48"/>
        <end position="72"/>
    </location>
</feature>
<protein>
    <submittedName>
        <fullName evidence="2">Uncharacterized protein</fullName>
    </submittedName>
</protein>
<accession>A0A5B7HB19</accession>
<evidence type="ECO:0000313" key="2">
    <source>
        <dbReference type="EMBL" id="MPC68222.1"/>
    </source>
</evidence>
<dbReference type="AlphaFoldDB" id="A0A5B7HB19"/>
<organism evidence="2 3">
    <name type="scientific">Portunus trituberculatus</name>
    <name type="common">Swimming crab</name>
    <name type="synonym">Neptunus trituberculatus</name>
    <dbReference type="NCBI Taxonomy" id="210409"/>
    <lineage>
        <taxon>Eukaryota</taxon>
        <taxon>Metazoa</taxon>
        <taxon>Ecdysozoa</taxon>
        <taxon>Arthropoda</taxon>
        <taxon>Crustacea</taxon>
        <taxon>Multicrustacea</taxon>
        <taxon>Malacostraca</taxon>
        <taxon>Eumalacostraca</taxon>
        <taxon>Eucarida</taxon>
        <taxon>Decapoda</taxon>
        <taxon>Pleocyemata</taxon>
        <taxon>Brachyura</taxon>
        <taxon>Eubrachyura</taxon>
        <taxon>Portunoidea</taxon>
        <taxon>Portunidae</taxon>
        <taxon>Portuninae</taxon>
        <taxon>Portunus</taxon>
    </lineage>
</organism>
<sequence>MFRFSRGEVVFYRLEIKSKNTNVVNTDEKVKEGCQDICGRYRKNNPTWEELKSPSPERDSEAMTAVWGCGAD</sequence>
<comment type="caution">
    <text evidence="2">The sequence shown here is derived from an EMBL/GenBank/DDBJ whole genome shotgun (WGS) entry which is preliminary data.</text>
</comment>
<name>A0A5B7HB19_PORTR</name>
<evidence type="ECO:0000256" key="1">
    <source>
        <dbReference type="SAM" id="MobiDB-lite"/>
    </source>
</evidence>
<dbReference type="EMBL" id="VSRR010027496">
    <property type="protein sequence ID" value="MPC68222.1"/>
    <property type="molecule type" value="Genomic_DNA"/>
</dbReference>
<feature type="compositionally biased region" description="Basic and acidic residues" evidence="1">
    <location>
        <begin position="49"/>
        <end position="61"/>
    </location>
</feature>
<evidence type="ECO:0000313" key="3">
    <source>
        <dbReference type="Proteomes" id="UP000324222"/>
    </source>
</evidence>
<gene>
    <name evidence="2" type="ORF">E2C01_062419</name>
</gene>
<proteinExistence type="predicted"/>
<reference evidence="2 3" key="1">
    <citation type="submission" date="2019-05" db="EMBL/GenBank/DDBJ databases">
        <title>Another draft genome of Portunus trituberculatus and its Hox gene families provides insights of decapod evolution.</title>
        <authorList>
            <person name="Jeong J.-H."/>
            <person name="Song I."/>
            <person name="Kim S."/>
            <person name="Choi T."/>
            <person name="Kim D."/>
            <person name="Ryu S."/>
            <person name="Kim W."/>
        </authorList>
    </citation>
    <scope>NUCLEOTIDE SEQUENCE [LARGE SCALE GENOMIC DNA]</scope>
    <source>
        <tissue evidence="2">Muscle</tissue>
    </source>
</reference>
<dbReference type="Proteomes" id="UP000324222">
    <property type="component" value="Unassembled WGS sequence"/>
</dbReference>